<dbReference type="PROSITE" id="PS50999">
    <property type="entry name" value="COX2_TM"/>
    <property type="match status" value="1"/>
</dbReference>
<dbReference type="CDD" id="cd13915">
    <property type="entry name" value="CuRO_HCO_II_like_2"/>
    <property type="match status" value="1"/>
</dbReference>
<feature type="domain" description="Cytochrome c" evidence="22">
    <location>
        <begin position="353"/>
        <end position="452"/>
    </location>
</feature>
<proteinExistence type="inferred from homology"/>
<dbReference type="Gene3D" id="2.60.40.420">
    <property type="entry name" value="Cupredoxins - blue copper proteins"/>
    <property type="match status" value="1"/>
</dbReference>
<dbReference type="SUPFAM" id="SSF46626">
    <property type="entry name" value="Cytochrome c"/>
    <property type="match status" value="2"/>
</dbReference>
<evidence type="ECO:0000256" key="11">
    <source>
        <dbReference type="ARBA" id="ARBA00023004"/>
    </source>
</evidence>
<dbReference type="InterPro" id="IPR045187">
    <property type="entry name" value="CcO_II"/>
</dbReference>
<dbReference type="Pfam" id="PF02790">
    <property type="entry name" value="COX2_TM"/>
    <property type="match status" value="1"/>
</dbReference>
<evidence type="ECO:0000256" key="15">
    <source>
        <dbReference type="PROSITE-ProRule" id="PRU00433"/>
    </source>
</evidence>
<keyword evidence="4 15" id="KW-0349">Heme</keyword>
<evidence type="ECO:0000256" key="6">
    <source>
        <dbReference type="ARBA" id="ARBA00022692"/>
    </source>
</evidence>
<evidence type="ECO:0000256" key="8">
    <source>
        <dbReference type="ARBA" id="ARBA00022967"/>
    </source>
</evidence>
<keyword evidence="11 15" id="KW-0408">Iron</keyword>
<dbReference type="InterPro" id="IPR036257">
    <property type="entry name" value="Cyt_c_oxidase_su2_TM_sf"/>
</dbReference>
<protein>
    <recommendedName>
        <fullName evidence="17">Cytochrome c oxidase subunit 2</fullName>
        <ecNumber evidence="17">7.1.1.9</ecNumber>
    </recommendedName>
</protein>
<evidence type="ECO:0000256" key="17">
    <source>
        <dbReference type="RuleBase" id="RU004024"/>
    </source>
</evidence>
<gene>
    <name evidence="23" type="primary">coxB</name>
    <name evidence="23" type="ORF">WCY31_01710</name>
</gene>
<dbReference type="InterPro" id="IPR011759">
    <property type="entry name" value="Cyt_c_oxidase_su2_TM_dom"/>
</dbReference>
<dbReference type="InterPro" id="IPR008972">
    <property type="entry name" value="Cupredoxin"/>
</dbReference>
<dbReference type="EMBL" id="CP147920">
    <property type="protein sequence ID" value="XAU15429.1"/>
    <property type="molecule type" value="Genomic_DNA"/>
</dbReference>
<evidence type="ECO:0000256" key="12">
    <source>
        <dbReference type="ARBA" id="ARBA00023008"/>
    </source>
</evidence>
<evidence type="ECO:0000256" key="7">
    <source>
        <dbReference type="ARBA" id="ARBA00022723"/>
    </source>
</evidence>
<keyword evidence="13 19" id="KW-0472">Membrane</keyword>
<reference evidence="23 24" key="1">
    <citation type="submission" date="2024-03" db="EMBL/GenBank/DDBJ databases">
        <title>Sulfurimonas sp. HSL3-1.</title>
        <authorList>
            <person name="Wang S."/>
        </authorList>
    </citation>
    <scope>NUCLEOTIDE SEQUENCE [LARGE SCALE GENOMIC DNA]</scope>
    <source>
        <strain evidence="23 24">HSL3-1</strain>
    </source>
</reference>
<keyword evidence="3 16" id="KW-0813">Transport</keyword>
<keyword evidence="24" id="KW-1185">Reference proteome</keyword>
<feature type="domain" description="Cytochrome oxidase subunit II copper A binding" evidence="20">
    <location>
        <begin position="95"/>
        <end position="207"/>
    </location>
</feature>
<dbReference type="PANTHER" id="PTHR22888">
    <property type="entry name" value="CYTOCHROME C OXIDASE, SUBUNIT II"/>
    <property type="match status" value="1"/>
</dbReference>
<dbReference type="EC" id="7.1.1.9" evidence="17"/>
<dbReference type="InterPro" id="IPR001505">
    <property type="entry name" value="Copper_CuA"/>
</dbReference>
<keyword evidence="7 15" id="KW-0479">Metal-binding</keyword>
<evidence type="ECO:0000256" key="4">
    <source>
        <dbReference type="ARBA" id="ARBA00022617"/>
    </source>
</evidence>
<name>A0ABZ3HB14_9BACT</name>
<evidence type="ECO:0000256" key="10">
    <source>
        <dbReference type="ARBA" id="ARBA00022989"/>
    </source>
</evidence>
<comment type="subcellular location">
    <subcellularLocation>
        <location evidence="16">Cell membrane</location>
        <topology evidence="16">Multi-pass membrane protein</topology>
    </subcellularLocation>
    <subcellularLocation>
        <location evidence="1">Membrane</location>
        <topology evidence="1">Multi-pass membrane protein</topology>
    </subcellularLocation>
</comment>
<evidence type="ECO:0000256" key="13">
    <source>
        <dbReference type="ARBA" id="ARBA00023136"/>
    </source>
</evidence>
<comment type="cofactor">
    <cofactor evidence="17">
        <name>Cu cation</name>
        <dbReference type="ChEBI" id="CHEBI:23378"/>
    </cofactor>
    <text evidence="17">Binds a copper A center.</text>
</comment>
<feature type="domain" description="Cytochrome oxidase subunit II transmembrane region profile" evidence="21">
    <location>
        <begin position="1"/>
        <end position="94"/>
    </location>
</feature>
<evidence type="ECO:0000313" key="24">
    <source>
        <dbReference type="Proteomes" id="UP001447842"/>
    </source>
</evidence>
<evidence type="ECO:0000256" key="16">
    <source>
        <dbReference type="RuleBase" id="RU000456"/>
    </source>
</evidence>
<comment type="function">
    <text evidence="14 17">Subunits I and II form the functional core of the enzyme complex. Electrons originating in cytochrome c are transferred via heme a and Cu(A) to the binuclear center formed by heme a3 and Cu(B).</text>
</comment>
<sequence>MLEGFNQNVSTYAADVDRAFWITTGISIAMFVLVAGLMALFIVRYHHTKVQPGEIRNIRDHLGLEIAWTVIPTILLFVIFYYGYTSFRDLRTMPKDAFTVDVLGKRWSWTFTYPNGKQTDELYVPVGKNIKLIMGAPDGDVLHSFFVPAFRVKEDVVPGRKTHIWFNATKPGRYDIECAEYCGVRHAKMLSKVEVMKAADFDTWYASDKLSPHDTAAPKSKGEMLYKTLGCASCHSLDGSIIVGPSFAGLFGKNVTVMTGGKTRRTVVDDAYLERAIREPGADVAEGFPDGVMPDLSDQIDAEQLKALVTFIKEQNGGGAVPEAAAPAATTTMEPAAAPATTEAEPTAPQEASAAPDGATLFNAKGCGACHSLDGTKKLGPTLKGLYGSKLTVVTDGKSREVTADEAYLRSSVETPNADVVEGFAPGLMPPFGKMLSAEEIETLVTYMKELK</sequence>
<dbReference type="Pfam" id="PF00116">
    <property type="entry name" value="COX2"/>
    <property type="match status" value="1"/>
</dbReference>
<evidence type="ECO:0000256" key="2">
    <source>
        <dbReference type="ARBA" id="ARBA00007866"/>
    </source>
</evidence>
<dbReference type="PANTHER" id="PTHR22888:SF9">
    <property type="entry name" value="CYTOCHROME C OXIDASE SUBUNIT 2"/>
    <property type="match status" value="1"/>
</dbReference>
<feature type="region of interest" description="Disordered" evidence="18">
    <location>
        <begin position="328"/>
        <end position="354"/>
    </location>
</feature>
<keyword evidence="8" id="KW-1278">Translocase</keyword>
<feature type="transmembrane region" description="Helical" evidence="19">
    <location>
        <begin position="20"/>
        <end position="43"/>
    </location>
</feature>
<keyword evidence="5 16" id="KW-0679">Respiratory chain</keyword>
<keyword evidence="6 16" id="KW-0812">Transmembrane</keyword>
<dbReference type="InterPro" id="IPR002429">
    <property type="entry name" value="CcO_II-like_C"/>
</dbReference>
<dbReference type="PROSITE" id="PS00078">
    <property type="entry name" value="COX2"/>
    <property type="match status" value="1"/>
</dbReference>
<dbReference type="RefSeq" id="WP_345972911.1">
    <property type="nucleotide sequence ID" value="NZ_CP147920.1"/>
</dbReference>
<dbReference type="Gene3D" id="1.10.760.10">
    <property type="entry name" value="Cytochrome c-like domain"/>
    <property type="match status" value="1"/>
</dbReference>
<dbReference type="Gene3D" id="1.10.287.90">
    <property type="match status" value="1"/>
</dbReference>
<accession>A0ABZ3HB14</accession>
<comment type="catalytic activity">
    <reaction evidence="17">
        <text>4 Fe(II)-[cytochrome c] + O2 + 8 H(+)(in) = 4 Fe(III)-[cytochrome c] + 2 H2O + 4 H(+)(out)</text>
        <dbReference type="Rhea" id="RHEA:11436"/>
        <dbReference type="Rhea" id="RHEA-COMP:10350"/>
        <dbReference type="Rhea" id="RHEA-COMP:14399"/>
        <dbReference type="ChEBI" id="CHEBI:15377"/>
        <dbReference type="ChEBI" id="CHEBI:15378"/>
        <dbReference type="ChEBI" id="CHEBI:15379"/>
        <dbReference type="ChEBI" id="CHEBI:29033"/>
        <dbReference type="ChEBI" id="CHEBI:29034"/>
        <dbReference type="EC" id="7.1.1.9"/>
    </reaction>
</comment>
<dbReference type="PROSITE" id="PS51007">
    <property type="entry name" value="CYTC"/>
    <property type="match status" value="2"/>
</dbReference>
<evidence type="ECO:0000256" key="19">
    <source>
        <dbReference type="SAM" id="Phobius"/>
    </source>
</evidence>
<dbReference type="InterPro" id="IPR036909">
    <property type="entry name" value="Cyt_c-like_dom_sf"/>
</dbReference>
<feature type="transmembrane region" description="Helical" evidence="19">
    <location>
        <begin position="64"/>
        <end position="84"/>
    </location>
</feature>
<evidence type="ECO:0000259" key="22">
    <source>
        <dbReference type="PROSITE" id="PS51007"/>
    </source>
</evidence>
<dbReference type="PROSITE" id="PS50857">
    <property type="entry name" value="COX2_CUA"/>
    <property type="match status" value="1"/>
</dbReference>
<evidence type="ECO:0000259" key="21">
    <source>
        <dbReference type="PROSITE" id="PS50999"/>
    </source>
</evidence>
<dbReference type="NCBIfam" id="TIGR02866">
    <property type="entry name" value="CoxB"/>
    <property type="match status" value="1"/>
</dbReference>
<dbReference type="SUPFAM" id="SSF81464">
    <property type="entry name" value="Cytochrome c oxidase subunit II-like, transmembrane region"/>
    <property type="match status" value="1"/>
</dbReference>
<evidence type="ECO:0000256" key="1">
    <source>
        <dbReference type="ARBA" id="ARBA00004141"/>
    </source>
</evidence>
<keyword evidence="12 17" id="KW-0186">Copper</keyword>
<evidence type="ECO:0000256" key="18">
    <source>
        <dbReference type="SAM" id="MobiDB-lite"/>
    </source>
</evidence>
<dbReference type="SUPFAM" id="SSF49503">
    <property type="entry name" value="Cupredoxins"/>
    <property type="match status" value="1"/>
</dbReference>
<evidence type="ECO:0000256" key="3">
    <source>
        <dbReference type="ARBA" id="ARBA00022448"/>
    </source>
</evidence>
<dbReference type="InterPro" id="IPR014222">
    <property type="entry name" value="Cyt_c_oxidase_su2"/>
</dbReference>
<keyword evidence="9 16" id="KW-0249">Electron transport</keyword>
<dbReference type="Proteomes" id="UP001447842">
    <property type="component" value="Chromosome"/>
</dbReference>
<evidence type="ECO:0000256" key="14">
    <source>
        <dbReference type="ARBA" id="ARBA00024688"/>
    </source>
</evidence>
<dbReference type="InterPro" id="IPR009056">
    <property type="entry name" value="Cyt_c-like_dom"/>
</dbReference>
<evidence type="ECO:0000259" key="20">
    <source>
        <dbReference type="PROSITE" id="PS50857"/>
    </source>
</evidence>
<dbReference type="Pfam" id="PF00034">
    <property type="entry name" value="Cytochrom_C"/>
    <property type="match status" value="2"/>
</dbReference>
<organism evidence="23 24">
    <name type="scientific">Sulfurimonas diazotrophicus</name>
    <dbReference type="NCBI Taxonomy" id="3131939"/>
    <lineage>
        <taxon>Bacteria</taxon>
        <taxon>Pseudomonadati</taxon>
        <taxon>Campylobacterota</taxon>
        <taxon>Epsilonproteobacteria</taxon>
        <taxon>Campylobacterales</taxon>
        <taxon>Sulfurimonadaceae</taxon>
        <taxon>Sulfurimonas</taxon>
    </lineage>
</organism>
<comment type="similarity">
    <text evidence="2 16">Belongs to the cytochrome c oxidase subunit 2 family.</text>
</comment>
<evidence type="ECO:0000313" key="23">
    <source>
        <dbReference type="EMBL" id="XAU15429.1"/>
    </source>
</evidence>
<evidence type="ECO:0000256" key="9">
    <source>
        <dbReference type="ARBA" id="ARBA00022982"/>
    </source>
</evidence>
<evidence type="ECO:0000256" key="5">
    <source>
        <dbReference type="ARBA" id="ARBA00022660"/>
    </source>
</evidence>
<feature type="domain" description="Cytochrome c" evidence="22">
    <location>
        <begin position="217"/>
        <end position="316"/>
    </location>
</feature>
<keyword evidence="10 19" id="KW-1133">Transmembrane helix</keyword>